<dbReference type="GO" id="GO:0016491">
    <property type="term" value="F:oxidoreductase activity"/>
    <property type="evidence" value="ECO:0007669"/>
    <property type="project" value="UniProtKB-KW"/>
</dbReference>
<dbReference type="PROSITE" id="PS00061">
    <property type="entry name" value="ADH_SHORT"/>
    <property type="match status" value="1"/>
</dbReference>
<dbReference type="InterPro" id="IPR050259">
    <property type="entry name" value="SDR"/>
</dbReference>
<dbReference type="PRINTS" id="PR00081">
    <property type="entry name" value="GDHRDH"/>
</dbReference>
<accession>A0A371AVQ2</accession>
<dbReference type="GO" id="GO:0032787">
    <property type="term" value="P:monocarboxylic acid metabolic process"/>
    <property type="evidence" value="ECO:0007669"/>
    <property type="project" value="UniProtKB-ARBA"/>
</dbReference>
<evidence type="ECO:0000256" key="3">
    <source>
        <dbReference type="ARBA" id="ARBA00023221"/>
    </source>
</evidence>
<dbReference type="FunFam" id="3.40.50.720:FF:000173">
    <property type="entry name" value="3-oxoacyl-[acyl-carrier protein] reductase"/>
    <property type="match status" value="1"/>
</dbReference>
<dbReference type="InterPro" id="IPR036291">
    <property type="entry name" value="NAD(P)-bd_dom_sf"/>
</dbReference>
<evidence type="ECO:0000256" key="2">
    <source>
        <dbReference type="ARBA" id="ARBA00023002"/>
    </source>
</evidence>
<dbReference type="GO" id="GO:0008202">
    <property type="term" value="P:steroid metabolic process"/>
    <property type="evidence" value="ECO:0007669"/>
    <property type="project" value="UniProtKB-KW"/>
</dbReference>
<dbReference type="InterPro" id="IPR002347">
    <property type="entry name" value="SDR_fam"/>
</dbReference>
<keyword evidence="3" id="KW-0443">Lipid metabolism</keyword>
<organism evidence="5 6">
    <name type="scientific">Anaerosacchariphilus polymeriproducens</name>
    <dbReference type="NCBI Taxonomy" id="1812858"/>
    <lineage>
        <taxon>Bacteria</taxon>
        <taxon>Bacillati</taxon>
        <taxon>Bacillota</taxon>
        <taxon>Clostridia</taxon>
        <taxon>Lachnospirales</taxon>
        <taxon>Lachnospiraceae</taxon>
        <taxon>Anaerosacchariphilus</taxon>
    </lineage>
</organism>
<evidence type="ECO:0000313" key="5">
    <source>
        <dbReference type="EMBL" id="RDU23609.1"/>
    </source>
</evidence>
<dbReference type="NCBIfam" id="NF047420">
    <property type="entry name" value="EF_P_mod_YmfI"/>
    <property type="match status" value="1"/>
</dbReference>
<protein>
    <submittedName>
        <fullName evidence="5">SDR family NAD(P)-dependent oxidoreductase</fullName>
    </submittedName>
</protein>
<dbReference type="PANTHER" id="PTHR42879:SF2">
    <property type="entry name" value="3-OXOACYL-[ACYL-CARRIER-PROTEIN] REDUCTASE FABG"/>
    <property type="match status" value="1"/>
</dbReference>
<dbReference type="Pfam" id="PF00106">
    <property type="entry name" value="adh_short"/>
    <property type="match status" value="1"/>
</dbReference>
<gene>
    <name evidence="5" type="ORF">DWV06_08475</name>
</gene>
<dbReference type="Gene3D" id="3.40.50.720">
    <property type="entry name" value="NAD(P)-binding Rossmann-like Domain"/>
    <property type="match status" value="1"/>
</dbReference>
<proteinExistence type="inferred from homology"/>
<evidence type="ECO:0000256" key="1">
    <source>
        <dbReference type="ARBA" id="ARBA00006484"/>
    </source>
</evidence>
<dbReference type="AlphaFoldDB" id="A0A371AVQ2"/>
<evidence type="ECO:0000256" key="4">
    <source>
        <dbReference type="RuleBase" id="RU000363"/>
    </source>
</evidence>
<dbReference type="Proteomes" id="UP000255036">
    <property type="component" value="Unassembled WGS sequence"/>
</dbReference>
<keyword evidence="3" id="KW-0753">Steroid metabolism</keyword>
<dbReference type="EMBL" id="QRCT01000020">
    <property type="protein sequence ID" value="RDU23609.1"/>
    <property type="molecule type" value="Genomic_DNA"/>
</dbReference>
<dbReference type="PRINTS" id="PR00080">
    <property type="entry name" value="SDRFAMILY"/>
</dbReference>
<dbReference type="OrthoDB" id="9803333at2"/>
<comment type="similarity">
    <text evidence="1 4">Belongs to the short-chain dehydrogenases/reductases (SDR) family.</text>
</comment>
<name>A0A371AVQ2_9FIRM</name>
<keyword evidence="2" id="KW-0560">Oxidoreductase</keyword>
<evidence type="ECO:0000313" key="6">
    <source>
        <dbReference type="Proteomes" id="UP000255036"/>
    </source>
</evidence>
<dbReference type="PANTHER" id="PTHR42879">
    <property type="entry name" value="3-OXOACYL-(ACYL-CARRIER-PROTEIN) REDUCTASE"/>
    <property type="match status" value="1"/>
</dbReference>
<sequence length="243" mass="26310">MAKTAIITGASRGIGRAIATTFASHGYDLILTCSKSMETLKDLEKILVQTYGVQCSSVSCDGGNPQQVDKLFELIKTKHSNIDVLVNNAGISYFGLLQDMSIEDWNHIMQTNLSSAFYFSRNVIPIMLTKHQGKIINISSVWGIHGASYEVAYSASKGGINSLTKALAKELAPSNIQVNAIACGVIDTAMNHCISPEDTQCLKNEIPSNRFGTPEEVAHLTMQLCTSNNYLTGQIISLDGGWC</sequence>
<dbReference type="InterPro" id="IPR020904">
    <property type="entry name" value="Sc_DH/Rdtase_CS"/>
</dbReference>
<dbReference type="RefSeq" id="WP_115481754.1">
    <property type="nucleotide sequence ID" value="NZ_QRCT01000020.1"/>
</dbReference>
<comment type="caution">
    <text evidence="5">The sequence shown here is derived from an EMBL/GenBank/DDBJ whole genome shotgun (WGS) entry which is preliminary data.</text>
</comment>
<dbReference type="SUPFAM" id="SSF51735">
    <property type="entry name" value="NAD(P)-binding Rossmann-fold domains"/>
    <property type="match status" value="1"/>
</dbReference>
<keyword evidence="6" id="KW-1185">Reference proteome</keyword>
<reference evidence="5 6" key="1">
    <citation type="submission" date="2018-07" db="EMBL/GenBank/DDBJ databases">
        <title>Anaerosacharophilus polymeroproducens gen. nov. sp. nov., an anaerobic bacterium isolated from salt field.</title>
        <authorList>
            <person name="Kim W."/>
            <person name="Yang S.-H."/>
            <person name="Oh J."/>
            <person name="Lee J.-H."/>
            <person name="Kwon K.K."/>
        </authorList>
    </citation>
    <scope>NUCLEOTIDE SEQUENCE [LARGE SCALE GENOMIC DNA]</scope>
    <source>
        <strain evidence="5 6">MCWD5</strain>
    </source>
</reference>